<organism evidence="2 3">
    <name type="scientific">Arachis hypogaea</name>
    <name type="common">Peanut</name>
    <dbReference type="NCBI Taxonomy" id="3818"/>
    <lineage>
        <taxon>Eukaryota</taxon>
        <taxon>Viridiplantae</taxon>
        <taxon>Streptophyta</taxon>
        <taxon>Embryophyta</taxon>
        <taxon>Tracheophyta</taxon>
        <taxon>Spermatophyta</taxon>
        <taxon>Magnoliopsida</taxon>
        <taxon>eudicotyledons</taxon>
        <taxon>Gunneridae</taxon>
        <taxon>Pentapetalae</taxon>
        <taxon>rosids</taxon>
        <taxon>fabids</taxon>
        <taxon>Fabales</taxon>
        <taxon>Fabaceae</taxon>
        <taxon>Papilionoideae</taxon>
        <taxon>50 kb inversion clade</taxon>
        <taxon>dalbergioids sensu lato</taxon>
        <taxon>Dalbergieae</taxon>
        <taxon>Pterocarpus clade</taxon>
        <taxon>Arachis</taxon>
    </lineage>
</organism>
<dbReference type="Proteomes" id="UP000289738">
    <property type="component" value="Chromosome A02"/>
</dbReference>
<proteinExistence type="predicted"/>
<name>A0A445EG38_ARAHY</name>
<dbReference type="AlphaFoldDB" id="A0A445EG38"/>
<feature type="compositionally biased region" description="Basic residues" evidence="1">
    <location>
        <begin position="195"/>
        <end position="209"/>
    </location>
</feature>
<feature type="region of interest" description="Disordered" evidence="1">
    <location>
        <begin position="188"/>
        <end position="209"/>
    </location>
</feature>
<protein>
    <recommendedName>
        <fullName evidence="4">Protein FAR1-RELATED SEQUENCE</fullName>
    </recommendedName>
</protein>
<evidence type="ECO:0008006" key="4">
    <source>
        <dbReference type="Google" id="ProtNLM"/>
    </source>
</evidence>
<evidence type="ECO:0000256" key="1">
    <source>
        <dbReference type="SAM" id="MobiDB-lite"/>
    </source>
</evidence>
<dbReference type="EMBL" id="SDMP01000002">
    <property type="protein sequence ID" value="RYR74381.1"/>
    <property type="molecule type" value="Genomic_DNA"/>
</dbReference>
<accession>A0A445EG38</accession>
<keyword evidence="3" id="KW-1185">Reference proteome</keyword>
<evidence type="ECO:0000313" key="3">
    <source>
        <dbReference type="Proteomes" id="UP000289738"/>
    </source>
</evidence>
<reference evidence="2 3" key="1">
    <citation type="submission" date="2019-01" db="EMBL/GenBank/DDBJ databases">
        <title>Sequencing of cultivated peanut Arachis hypogaea provides insights into genome evolution and oil improvement.</title>
        <authorList>
            <person name="Chen X."/>
        </authorList>
    </citation>
    <scope>NUCLEOTIDE SEQUENCE [LARGE SCALE GENOMIC DNA]</scope>
    <source>
        <strain evidence="3">cv. Fuhuasheng</strain>
        <tissue evidence="2">Leaves</tissue>
    </source>
</reference>
<sequence>MSVRRTIENNEEVGIRPSKIYQSLSQQRGSPRGVHCMFFVYLSFDLVHYAKQLTNPIRQTVYTHDKFRKVQAQFKGNVNCITRSTHSAISYTVYEVVEQISNSTFNKFAVTYDSVAAESKNVKRRHTHIKSSHDEPLLDPRIKRFDNLLPFCTALTMMPWLRFKNTKQKSNRKCSLSHEDANLEAINNELQSPRVRTRGRSRNRLGSKT</sequence>
<comment type="caution">
    <text evidence="2">The sequence shown here is derived from an EMBL/GenBank/DDBJ whole genome shotgun (WGS) entry which is preliminary data.</text>
</comment>
<evidence type="ECO:0000313" key="2">
    <source>
        <dbReference type="EMBL" id="RYR74381.1"/>
    </source>
</evidence>
<gene>
    <name evidence="2" type="ORF">Ahy_A02g009073</name>
</gene>